<accession>N6XXT9</accession>
<dbReference type="InterPro" id="IPR013154">
    <property type="entry name" value="ADH-like_N"/>
</dbReference>
<dbReference type="CDD" id="cd08276">
    <property type="entry name" value="MDR7"/>
    <property type="match status" value="1"/>
</dbReference>
<dbReference type="Pfam" id="PF00107">
    <property type="entry name" value="ADH_zinc_N"/>
    <property type="match status" value="1"/>
</dbReference>
<protein>
    <submittedName>
        <fullName evidence="2">Putative quinone oxidoreductase Tp53I3</fullName>
    </submittedName>
</protein>
<sequence length="337" mass="35147">MKALTLKSPGGLENIVLDDVADPGRPGKGEIRVAIKASSLNYHDLLVAAGAFPTEDGRILLSDGAGIVEETGEGVDEFKPGDHVVSTFFPVWPAGPATPAVGGFAHTPGDGAQGMACGHVVRPAGAFTHAPRGWTHREAATITTSGLTAWRALVVNGRLKAGETVLVQGTGGVSIAALQLAKAMGAYVIATSSSDDKLAKVKRLGADLTINYRNEPEWGRKALELTHGFGVDHVVEVGGPATLGQSLTALKVGGHIALIGLLSGTDASLPILSVLAKHARIEGLIVGSRQEQKDFVRALDLMEARPVIDQVFPYADLAAAFAHQQSGQHFGKICVEW</sequence>
<dbReference type="AlphaFoldDB" id="N6XXT9"/>
<dbReference type="InterPro" id="IPR013149">
    <property type="entry name" value="ADH-like_C"/>
</dbReference>
<evidence type="ECO:0000313" key="2">
    <source>
        <dbReference type="EMBL" id="ENO84085.1"/>
    </source>
</evidence>
<keyword evidence="3" id="KW-1185">Reference proteome</keyword>
<dbReference type="SUPFAM" id="SSF50129">
    <property type="entry name" value="GroES-like"/>
    <property type="match status" value="1"/>
</dbReference>
<name>N6XXT9_THAL4</name>
<evidence type="ECO:0000313" key="3">
    <source>
        <dbReference type="Proteomes" id="UP000013232"/>
    </source>
</evidence>
<feature type="domain" description="Enoyl reductase (ER)" evidence="1">
    <location>
        <begin position="10"/>
        <end position="335"/>
    </location>
</feature>
<dbReference type="EMBL" id="AMXE01000123">
    <property type="protein sequence ID" value="ENO84085.1"/>
    <property type="molecule type" value="Genomic_DNA"/>
</dbReference>
<dbReference type="RefSeq" id="WP_004346747.1">
    <property type="nucleotide sequence ID" value="NZ_AMXE01000123.1"/>
</dbReference>
<reference evidence="2 3" key="1">
    <citation type="submission" date="2012-09" db="EMBL/GenBank/DDBJ databases">
        <title>Draft Genome Sequences of 6 Strains from Genus Thauera.</title>
        <authorList>
            <person name="Liu B."/>
            <person name="Shapleigh J.P."/>
            <person name="Frostegard A.H."/>
        </authorList>
    </citation>
    <scope>NUCLEOTIDE SEQUENCE [LARGE SCALE GENOMIC DNA]</scope>
    <source>
        <strain evidence="3">47Lol / DSM 12138</strain>
    </source>
</reference>
<dbReference type="InterPro" id="IPR052711">
    <property type="entry name" value="Zinc_ADH-like"/>
</dbReference>
<dbReference type="Gene3D" id="3.40.50.720">
    <property type="entry name" value="NAD(P)-binding Rossmann-like Domain"/>
    <property type="match status" value="1"/>
</dbReference>
<evidence type="ECO:0000259" key="1">
    <source>
        <dbReference type="SMART" id="SM00829"/>
    </source>
</evidence>
<dbReference type="SUPFAM" id="SSF51735">
    <property type="entry name" value="NAD(P)-binding Rossmann-fold domains"/>
    <property type="match status" value="1"/>
</dbReference>
<comment type="caution">
    <text evidence="2">The sequence shown here is derived from an EMBL/GenBank/DDBJ whole genome shotgun (WGS) entry which is preliminary data.</text>
</comment>
<proteinExistence type="predicted"/>
<dbReference type="PANTHER" id="PTHR45033">
    <property type="match status" value="1"/>
</dbReference>
<dbReference type="Proteomes" id="UP000013232">
    <property type="component" value="Unassembled WGS sequence"/>
</dbReference>
<dbReference type="PANTHER" id="PTHR45033:SF2">
    <property type="entry name" value="ZINC-TYPE ALCOHOL DEHYDROGENASE-LIKE PROTEIN C1773.06C"/>
    <property type="match status" value="1"/>
</dbReference>
<dbReference type="InterPro" id="IPR011032">
    <property type="entry name" value="GroES-like_sf"/>
</dbReference>
<dbReference type="InterPro" id="IPR020843">
    <property type="entry name" value="ER"/>
</dbReference>
<dbReference type="STRING" id="1123367.GCA_000621305_02099"/>
<dbReference type="InterPro" id="IPR036291">
    <property type="entry name" value="NAD(P)-bd_dom_sf"/>
</dbReference>
<gene>
    <name evidence="2" type="ORF">C666_17940</name>
</gene>
<dbReference type="Gene3D" id="3.90.180.10">
    <property type="entry name" value="Medium-chain alcohol dehydrogenases, catalytic domain"/>
    <property type="match status" value="1"/>
</dbReference>
<dbReference type="GO" id="GO:0016491">
    <property type="term" value="F:oxidoreductase activity"/>
    <property type="evidence" value="ECO:0007669"/>
    <property type="project" value="InterPro"/>
</dbReference>
<dbReference type="Pfam" id="PF08240">
    <property type="entry name" value="ADH_N"/>
    <property type="match status" value="1"/>
</dbReference>
<dbReference type="OrthoDB" id="9787435at2"/>
<organism evidence="2 3">
    <name type="scientific">Thauera linaloolentis (strain DSM 12138 / JCM 21573 / CCUG 41526 / CIP 105981 / IAM 15112 / NBRC 102519 / 47Lol)</name>
    <dbReference type="NCBI Taxonomy" id="1123367"/>
    <lineage>
        <taxon>Bacteria</taxon>
        <taxon>Pseudomonadati</taxon>
        <taxon>Pseudomonadota</taxon>
        <taxon>Betaproteobacteria</taxon>
        <taxon>Rhodocyclales</taxon>
        <taxon>Zoogloeaceae</taxon>
        <taxon>Thauera</taxon>
    </lineage>
</organism>
<dbReference type="SMART" id="SM00829">
    <property type="entry name" value="PKS_ER"/>
    <property type="match status" value="1"/>
</dbReference>
<dbReference type="eggNOG" id="COG0604">
    <property type="taxonomic scope" value="Bacteria"/>
</dbReference>